<dbReference type="Gene3D" id="1.10.10.10">
    <property type="entry name" value="Winged helix-like DNA-binding domain superfamily/Winged helix DNA-binding domain"/>
    <property type="match status" value="1"/>
</dbReference>
<dbReference type="SMART" id="SM00421">
    <property type="entry name" value="HTH_LUXR"/>
    <property type="match status" value="1"/>
</dbReference>
<dbReference type="GO" id="GO:0005737">
    <property type="term" value="C:cytoplasm"/>
    <property type="evidence" value="ECO:0007669"/>
    <property type="project" value="TreeGrafter"/>
</dbReference>
<comment type="caution">
    <text evidence="4">The sequence shown here is derived from an EMBL/GenBank/DDBJ whole genome shotgun (WGS) entry which is preliminary data.</text>
</comment>
<dbReference type="PROSITE" id="PS50043">
    <property type="entry name" value="HTH_LUXR_2"/>
    <property type="match status" value="1"/>
</dbReference>
<dbReference type="SUPFAM" id="SSF46894">
    <property type="entry name" value="C-terminal effector domain of the bipartite response regulators"/>
    <property type="match status" value="1"/>
</dbReference>
<dbReference type="Proteomes" id="UP000605361">
    <property type="component" value="Unassembled WGS sequence"/>
</dbReference>
<dbReference type="CDD" id="cd06170">
    <property type="entry name" value="LuxR_C_like"/>
    <property type="match status" value="1"/>
</dbReference>
<organism evidence="4 5">
    <name type="scientific">Nonomuraea cypriaca</name>
    <dbReference type="NCBI Taxonomy" id="1187855"/>
    <lineage>
        <taxon>Bacteria</taxon>
        <taxon>Bacillati</taxon>
        <taxon>Actinomycetota</taxon>
        <taxon>Actinomycetes</taxon>
        <taxon>Streptosporangiales</taxon>
        <taxon>Streptosporangiaceae</taxon>
        <taxon>Nonomuraea</taxon>
    </lineage>
</organism>
<protein>
    <submittedName>
        <fullName evidence="4">AAA family ATPase</fullName>
    </submittedName>
</protein>
<keyword evidence="5" id="KW-1185">Reference proteome</keyword>
<dbReference type="GO" id="GO:0004016">
    <property type="term" value="F:adenylate cyclase activity"/>
    <property type="evidence" value="ECO:0007669"/>
    <property type="project" value="TreeGrafter"/>
</dbReference>
<dbReference type="Pfam" id="PF00196">
    <property type="entry name" value="GerE"/>
    <property type="match status" value="1"/>
</dbReference>
<proteinExistence type="predicted"/>
<keyword evidence="1" id="KW-0547">Nucleotide-binding</keyword>
<dbReference type="InterPro" id="IPR000792">
    <property type="entry name" value="Tscrpt_reg_LuxR_C"/>
</dbReference>
<evidence type="ECO:0000313" key="5">
    <source>
        <dbReference type="Proteomes" id="UP000605361"/>
    </source>
</evidence>
<sequence length="872" mass="91674">MRLWPFVGREAEIESIRASFSDIGVSGVVLTGEAGVGKTWLAREALDGIASDGITTCWVAATAAMGSIPFGAVAHLLPDDWRPDGDGLAVLSAIATNARKRGGRTRVAIGVDDAHLLDDASAAVLSHLASHRLAFLLITVRRGVETSDAITALWKDGFCHRTEVVPLPVSAVDELLDRVLPGDVDGYTRRALHQRSEGNPLTLRELVLGAIDSGALSQDYGVWRLAHDFAPHERLRALLIGRLDGISADARLVCDLLACGEPLSLSVLEQVADLAAVEQAETAGMVTADRSGARRSMRLVHPLYREVIIDAMSAARARQLRRRLLEATLSGPLRRRDDALRAAVWQVECGLPVRPDLLRSGARQAVDRADLALAERLARAARSARPGAQADALLAQILEYRGRSAEAAAVLSTTPPSGPGRVRWAVARAETLYWGSGDADAAERTLDLAAGAPDGELADGIRTWILLFDARCPAALQLADELLASDSAHPQAVVWAAAAATAATGFLGRADLAARYYQQGLSVAGRRQAELPWGTVELGIARSLAGLVLGDLHVAWEIADDGYREVLSGPSPLMSPGFLGFRGLIECAQGRPKSAAASLRQAIVALEGRDTFRLTRFFLAALATATAIGGDPAAARTWMDQADRQANGANRLFAPWTELAHAWILAAEGSITEAAARCGRAAGLAQASGLPAVEAMARYHAVRLGGAGEQARLKELAGCLDTPLAHALATASAGLSDADGHALSQAGTAFASLGHHLLAAEAVSAAARAHRAHGKGSIATLSRQRAAELLARCEGAKTPLLGRGELTTLLTRREREVALLAAGRSSRQIAEQLGLSVSTVNNTLARAYVKLGISGRAHLAALVDGDGTHVAP</sequence>
<evidence type="ECO:0000313" key="4">
    <source>
        <dbReference type="EMBL" id="MBF8184338.1"/>
    </source>
</evidence>
<dbReference type="PANTHER" id="PTHR16305:SF28">
    <property type="entry name" value="GUANYLATE CYCLASE DOMAIN-CONTAINING PROTEIN"/>
    <property type="match status" value="1"/>
</dbReference>
<dbReference type="InterPro" id="IPR036388">
    <property type="entry name" value="WH-like_DNA-bd_sf"/>
</dbReference>
<gene>
    <name evidence="4" type="ORF">ITP53_00960</name>
</gene>
<dbReference type="InterPro" id="IPR041664">
    <property type="entry name" value="AAA_16"/>
</dbReference>
<feature type="domain" description="HTH luxR-type" evidence="3">
    <location>
        <begin position="803"/>
        <end position="867"/>
    </location>
</feature>
<dbReference type="GO" id="GO:0005524">
    <property type="term" value="F:ATP binding"/>
    <property type="evidence" value="ECO:0007669"/>
    <property type="project" value="UniProtKB-KW"/>
</dbReference>
<evidence type="ECO:0000256" key="1">
    <source>
        <dbReference type="ARBA" id="ARBA00022741"/>
    </source>
</evidence>
<accession>A0A931A5A7</accession>
<dbReference type="SUPFAM" id="SSF52540">
    <property type="entry name" value="P-loop containing nucleoside triphosphate hydrolases"/>
    <property type="match status" value="1"/>
</dbReference>
<reference evidence="4" key="1">
    <citation type="submission" date="2020-11" db="EMBL/GenBank/DDBJ databases">
        <title>Whole-genome analyses of Nonomuraea sp. K274.</title>
        <authorList>
            <person name="Veyisoglu A."/>
        </authorList>
    </citation>
    <scope>NUCLEOTIDE SEQUENCE</scope>
    <source>
        <strain evidence="4">K274</strain>
    </source>
</reference>
<dbReference type="InterPro" id="IPR027417">
    <property type="entry name" value="P-loop_NTPase"/>
</dbReference>
<evidence type="ECO:0000256" key="2">
    <source>
        <dbReference type="ARBA" id="ARBA00022840"/>
    </source>
</evidence>
<evidence type="ECO:0000259" key="3">
    <source>
        <dbReference type="PROSITE" id="PS50043"/>
    </source>
</evidence>
<keyword evidence="2" id="KW-0067">ATP-binding</keyword>
<dbReference type="AlphaFoldDB" id="A0A931A5A7"/>
<dbReference type="InterPro" id="IPR016032">
    <property type="entry name" value="Sig_transdc_resp-reg_C-effctor"/>
</dbReference>
<dbReference type="PANTHER" id="PTHR16305">
    <property type="entry name" value="TESTICULAR SOLUBLE ADENYLYL CYCLASE"/>
    <property type="match status" value="1"/>
</dbReference>
<dbReference type="Gene3D" id="3.40.50.300">
    <property type="entry name" value="P-loop containing nucleotide triphosphate hydrolases"/>
    <property type="match status" value="1"/>
</dbReference>
<dbReference type="EMBL" id="JADOGI010000002">
    <property type="protein sequence ID" value="MBF8184338.1"/>
    <property type="molecule type" value="Genomic_DNA"/>
</dbReference>
<dbReference type="Pfam" id="PF13191">
    <property type="entry name" value="AAA_16"/>
    <property type="match status" value="1"/>
</dbReference>
<dbReference type="GO" id="GO:0003677">
    <property type="term" value="F:DNA binding"/>
    <property type="evidence" value="ECO:0007669"/>
    <property type="project" value="InterPro"/>
</dbReference>
<dbReference type="RefSeq" id="WP_195893326.1">
    <property type="nucleotide sequence ID" value="NZ_JADOGI010000002.1"/>
</dbReference>
<name>A0A931A5A7_9ACTN</name>
<dbReference type="GO" id="GO:0006355">
    <property type="term" value="P:regulation of DNA-templated transcription"/>
    <property type="evidence" value="ECO:0007669"/>
    <property type="project" value="InterPro"/>
</dbReference>